<sequence>MDRKGFIKTFSEEDSYRMAKLFESLERAKSFSFFYHTDEFYTPGVWNRILAMKEYREIEVLGEDFFERRIFANGLNGVNPLAIVEIENIDHQTELSHRDYLGAVMSLGILREKFGDVFVKEDRAYLIVFRDMADYILNNLNQIGRCNVKLTLHEYEDKVLFLKPNLVKREAVIASLRLDVVVAELARTSRSKSLEMIQKGLVLLNYNETRDKAKEIREGDTITVRRKGKFKIGEIIGTTQKGNLRVIFYKFE</sequence>
<dbReference type="InterPro" id="IPR040591">
    <property type="entry name" value="RqcP2_RBD"/>
</dbReference>
<dbReference type="GO" id="GO:0003723">
    <property type="term" value="F:RNA binding"/>
    <property type="evidence" value="ECO:0007669"/>
    <property type="project" value="UniProtKB-KW"/>
</dbReference>
<dbReference type="AlphaFoldDB" id="A0A939H951"/>
<evidence type="ECO:0000313" key="4">
    <source>
        <dbReference type="Proteomes" id="UP000664218"/>
    </source>
</evidence>
<dbReference type="InterPro" id="IPR036986">
    <property type="entry name" value="S4_RNA-bd_sf"/>
</dbReference>
<dbReference type="InterPro" id="IPR012677">
    <property type="entry name" value="Nucleotide-bd_a/b_plait_sf"/>
</dbReference>
<protein>
    <recommendedName>
        <fullName evidence="2">RNA-binding S4 domain-containing protein</fullName>
    </recommendedName>
</protein>
<gene>
    <name evidence="3" type="ORF">J3A84_01695</name>
</gene>
<evidence type="ECO:0000259" key="2">
    <source>
        <dbReference type="SMART" id="SM00363"/>
    </source>
</evidence>
<name>A0A939H951_9CLOT</name>
<dbReference type="EMBL" id="JAFNJU010000001">
    <property type="protein sequence ID" value="MBO1263756.1"/>
    <property type="molecule type" value="Genomic_DNA"/>
</dbReference>
<accession>A0A939H951</accession>
<feature type="domain" description="RNA-binding S4" evidence="2">
    <location>
        <begin position="176"/>
        <end position="236"/>
    </location>
</feature>
<keyword evidence="4" id="KW-1185">Reference proteome</keyword>
<reference evidence="3" key="1">
    <citation type="submission" date="2021-03" db="EMBL/GenBank/DDBJ databases">
        <title>Proteiniclasticum marinus sp. nov., isolated from tidal flat sediment.</title>
        <authorList>
            <person name="Namirimu T."/>
            <person name="Yang J.-A."/>
            <person name="Yang S.-H."/>
            <person name="Kim Y.-J."/>
            <person name="Kwon K.K."/>
        </authorList>
    </citation>
    <scope>NUCLEOTIDE SEQUENCE</scope>
    <source>
        <strain evidence="3">SCR006</strain>
    </source>
</reference>
<dbReference type="PANTHER" id="PTHR13633:SF3">
    <property type="entry name" value="MITOCHONDRIAL TRANSCRIPTION RESCUE FACTOR 1"/>
    <property type="match status" value="1"/>
</dbReference>
<dbReference type="Pfam" id="PF01479">
    <property type="entry name" value="S4"/>
    <property type="match status" value="1"/>
</dbReference>
<dbReference type="SMART" id="SM00363">
    <property type="entry name" value="S4"/>
    <property type="match status" value="1"/>
</dbReference>
<keyword evidence="1" id="KW-0694">RNA-binding</keyword>
<comment type="caution">
    <text evidence="3">The sequence shown here is derived from an EMBL/GenBank/DDBJ whole genome shotgun (WGS) entry which is preliminary data.</text>
</comment>
<dbReference type="PROSITE" id="PS50889">
    <property type="entry name" value="S4"/>
    <property type="match status" value="1"/>
</dbReference>
<proteinExistence type="predicted"/>
<dbReference type="SUPFAM" id="SSF55174">
    <property type="entry name" value="Alpha-L RNA-binding motif"/>
    <property type="match status" value="1"/>
</dbReference>
<dbReference type="PANTHER" id="PTHR13633">
    <property type="entry name" value="MITOCHONDRIAL TRANSCRIPTION RESCUE FACTOR 1"/>
    <property type="match status" value="1"/>
</dbReference>
<dbReference type="Proteomes" id="UP000664218">
    <property type="component" value="Unassembled WGS sequence"/>
</dbReference>
<dbReference type="Pfam" id="PF17774">
    <property type="entry name" value="YlmH_RBD"/>
    <property type="match status" value="1"/>
</dbReference>
<dbReference type="RefSeq" id="WP_207598261.1">
    <property type="nucleotide sequence ID" value="NZ_JAFNJU010000001.1"/>
</dbReference>
<organism evidence="3 4">
    <name type="scientific">Proteiniclasticum aestuarii</name>
    <dbReference type="NCBI Taxonomy" id="2817862"/>
    <lineage>
        <taxon>Bacteria</taxon>
        <taxon>Bacillati</taxon>
        <taxon>Bacillota</taxon>
        <taxon>Clostridia</taxon>
        <taxon>Eubacteriales</taxon>
        <taxon>Clostridiaceae</taxon>
        <taxon>Proteiniclasticum</taxon>
    </lineage>
</organism>
<dbReference type="Gene3D" id="3.30.70.330">
    <property type="match status" value="1"/>
</dbReference>
<evidence type="ECO:0000256" key="1">
    <source>
        <dbReference type="PROSITE-ProRule" id="PRU00182"/>
    </source>
</evidence>
<evidence type="ECO:0000313" key="3">
    <source>
        <dbReference type="EMBL" id="MBO1263756.1"/>
    </source>
</evidence>
<dbReference type="CDD" id="cd00165">
    <property type="entry name" value="S4"/>
    <property type="match status" value="1"/>
</dbReference>
<dbReference type="Gene3D" id="3.10.290.10">
    <property type="entry name" value="RNA-binding S4 domain"/>
    <property type="match status" value="1"/>
</dbReference>
<dbReference type="InterPro" id="IPR002942">
    <property type="entry name" value="S4_RNA-bd"/>
</dbReference>